<keyword evidence="7" id="KW-0812">Transmembrane</keyword>
<keyword evidence="5 7" id="KW-0472">Membrane</keyword>
<keyword evidence="4" id="KW-0732">Signal</keyword>
<dbReference type="Gene3D" id="3.40.50.2300">
    <property type="match status" value="2"/>
</dbReference>
<dbReference type="GO" id="GO:0005886">
    <property type="term" value="C:plasma membrane"/>
    <property type="evidence" value="ECO:0007669"/>
    <property type="project" value="UniProtKB-SubCell"/>
</dbReference>
<comment type="similarity">
    <text evidence="2">Belongs to the BMP lipoprotein family.</text>
</comment>
<dbReference type="Pfam" id="PF02608">
    <property type="entry name" value="Bmp"/>
    <property type="match status" value="1"/>
</dbReference>
<comment type="subcellular location">
    <subcellularLocation>
        <location evidence="1">Cell membrane</location>
        <topology evidence="1">Lipid-anchor</topology>
    </subcellularLocation>
</comment>
<dbReference type="CDD" id="cd06354">
    <property type="entry name" value="PBP1_PrnA-like"/>
    <property type="match status" value="1"/>
</dbReference>
<dbReference type="InterPro" id="IPR028082">
    <property type="entry name" value="Peripla_BP_I"/>
</dbReference>
<accession>A0A0R1MFS3</accession>
<proteinExistence type="inferred from homology"/>
<evidence type="ECO:0000256" key="2">
    <source>
        <dbReference type="ARBA" id="ARBA00008610"/>
    </source>
</evidence>
<evidence type="ECO:0000256" key="6">
    <source>
        <dbReference type="ARBA" id="ARBA00023288"/>
    </source>
</evidence>
<feature type="domain" description="ABC transporter substrate-binding protein PnrA-like" evidence="8">
    <location>
        <begin position="53"/>
        <end position="353"/>
    </location>
</feature>
<organism evidence="9 10">
    <name type="scientific">Liquorilactobacillus hordei DSM 19519</name>
    <dbReference type="NCBI Taxonomy" id="1423759"/>
    <lineage>
        <taxon>Bacteria</taxon>
        <taxon>Bacillati</taxon>
        <taxon>Bacillota</taxon>
        <taxon>Bacilli</taxon>
        <taxon>Lactobacillales</taxon>
        <taxon>Lactobacillaceae</taxon>
        <taxon>Liquorilactobacillus</taxon>
    </lineage>
</organism>
<evidence type="ECO:0000256" key="7">
    <source>
        <dbReference type="SAM" id="Phobius"/>
    </source>
</evidence>
<gene>
    <name evidence="9" type="ORF">FC92_GL001816</name>
</gene>
<feature type="transmembrane region" description="Helical" evidence="7">
    <location>
        <begin position="21"/>
        <end position="37"/>
    </location>
</feature>
<evidence type="ECO:0000256" key="5">
    <source>
        <dbReference type="ARBA" id="ARBA00023136"/>
    </source>
</evidence>
<dbReference type="PANTHER" id="PTHR34296">
    <property type="entry name" value="TRANSCRIPTIONAL ACTIVATOR PROTEIN MED"/>
    <property type="match status" value="1"/>
</dbReference>
<dbReference type="PANTHER" id="PTHR34296:SF2">
    <property type="entry name" value="ABC TRANSPORTER GUANOSINE-BINDING PROTEIN NUPN"/>
    <property type="match status" value="1"/>
</dbReference>
<reference evidence="9 10" key="1">
    <citation type="journal article" date="2015" name="Genome Announc.">
        <title>Expanding the biotechnology potential of lactobacilli through comparative genomics of 213 strains and associated genera.</title>
        <authorList>
            <person name="Sun Z."/>
            <person name="Harris H.M."/>
            <person name="McCann A."/>
            <person name="Guo C."/>
            <person name="Argimon S."/>
            <person name="Zhang W."/>
            <person name="Yang X."/>
            <person name="Jeffery I.B."/>
            <person name="Cooney J.C."/>
            <person name="Kagawa T.F."/>
            <person name="Liu W."/>
            <person name="Song Y."/>
            <person name="Salvetti E."/>
            <person name="Wrobel A."/>
            <person name="Rasinkangas P."/>
            <person name="Parkhill J."/>
            <person name="Rea M.C."/>
            <person name="O'Sullivan O."/>
            <person name="Ritari J."/>
            <person name="Douillard F.P."/>
            <person name="Paul Ross R."/>
            <person name="Yang R."/>
            <person name="Briner A.E."/>
            <person name="Felis G.E."/>
            <person name="de Vos W.M."/>
            <person name="Barrangou R."/>
            <person name="Klaenhammer T.R."/>
            <person name="Caufield P.W."/>
            <person name="Cui Y."/>
            <person name="Zhang H."/>
            <person name="O'Toole P.W."/>
        </authorList>
    </citation>
    <scope>NUCLEOTIDE SEQUENCE [LARGE SCALE GENOMIC DNA]</scope>
    <source>
        <strain evidence="9 10">DSM 19519</strain>
    </source>
</reference>
<dbReference type="STRING" id="1423759.FC92_GL001816"/>
<dbReference type="InterPro" id="IPR003760">
    <property type="entry name" value="PnrA-like"/>
</dbReference>
<name>A0A0R1MFS3_9LACO</name>
<evidence type="ECO:0000313" key="9">
    <source>
        <dbReference type="EMBL" id="KRL03914.1"/>
    </source>
</evidence>
<keyword evidence="6" id="KW-0449">Lipoprotein</keyword>
<keyword evidence="7" id="KW-1133">Transmembrane helix</keyword>
<protein>
    <submittedName>
        <fullName evidence="9">ABC transporter binding protein</fullName>
    </submittedName>
</protein>
<evidence type="ECO:0000259" key="8">
    <source>
        <dbReference type="Pfam" id="PF02608"/>
    </source>
</evidence>
<dbReference type="InterPro" id="IPR050957">
    <property type="entry name" value="BMP_lipoprotein"/>
</dbReference>
<dbReference type="AlphaFoldDB" id="A0A0R1MFS3"/>
<sequence>MYTLFIKKIKFGGCISVKKRVLAVLAATMMAGAILVGCGNNSSSSKGTKHSAALVTDGGGIDDKSFNQSAWEGLKSWGKSHNLQKGINGYNYAQSTDDSDFLPNINKLVKAKYATIFGIGYKLDNAITKASKANPDVNFAIIDSVVSNRKNVASVTFKTEQSSFLAGVAAAKTTKTNKVGFIGGIQSDVITTFEKGFEQGVKAVNPDIKVDVKYAGSFTKADVGQSLATAMYNNNEDVVYQAAGGTGAGVFTAAKNVAKNGKKVWVIGVDQDQKADGKYKGGNVTLASAVKKVGTAVKDLSNDAMKNKFPGGKTVTYDLKSNGVGLVNDNMSASALKAVQSYQEKIENGTIKVSPK</sequence>
<evidence type="ECO:0000313" key="10">
    <source>
        <dbReference type="Proteomes" id="UP000051448"/>
    </source>
</evidence>
<keyword evidence="3" id="KW-1003">Cell membrane</keyword>
<dbReference type="SUPFAM" id="SSF53822">
    <property type="entry name" value="Periplasmic binding protein-like I"/>
    <property type="match status" value="1"/>
</dbReference>
<evidence type="ECO:0000256" key="1">
    <source>
        <dbReference type="ARBA" id="ARBA00004193"/>
    </source>
</evidence>
<keyword evidence="10" id="KW-1185">Reference proteome</keyword>
<evidence type="ECO:0000256" key="3">
    <source>
        <dbReference type="ARBA" id="ARBA00022475"/>
    </source>
</evidence>
<comment type="caution">
    <text evidence="9">The sequence shown here is derived from an EMBL/GenBank/DDBJ whole genome shotgun (WGS) entry which is preliminary data.</text>
</comment>
<dbReference type="Proteomes" id="UP000051448">
    <property type="component" value="Unassembled WGS sequence"/>
</dbReference>
<dbReference type="EMBL" id="AZDX01000059">
    <property type="protein sequence ID" value="KRL03914.1"/>
    <property type="molecule type" value="Genomic_DNA"/>
</dbReference>
<dbReference type="PATRIC" id="fig|1423759.3.peg.1898"/>
<evidence type="ECO:0000256" key="4">
    <source>
        <dbReference type="ARBA" id="ARBA00022729"/>
    </source>
</evidence>